<dbReference type="PANTHER" id="PTHR23208:SF36">
    <property type="entry name" value="LYSOZYME-RELATED"/>
    <property type="match status" value="1"/>
</dbReference>
<evidence type="ECO:0000313" key="5">
    <source>
        <dbReference type="Proteomes" id="UP001201812"/>
    </source>
</evidence>
<dbReference type="GO" id="GO:0045087">
    <property type="term" value="P:innate immune response"/>
    <property type="evidence" value="ECO:0007669"/>
    <property type="project" value="TreeGrafter"/>
</dbReference>
<reference evidence="4" key="1">
    <citation type="submission" date="2022-01" db="EMBL/GenBank/DDBJ databases">
        <title>Genome Sequence Resource for Two Populations of Ditylenchus destructor, the Migratory Endoparasitic Phytonematode.</title>
        <authorList>
            <person name="Zhang H."/>
            <person name="Lin R."/>
            <person name="Xie B."/>
        </authorList>
    </citation>
    <scope>NUCLEOTIDE SEQUENCE</scope>
    <source>
        <strain evidence="4">BazhouSP</strain>
    </source>
</reference>
<sequence length="321" mass="36284">MKNGICRSLLFNSVLICFAILVAMNFAASATSTKTFGLGLDVNSLVSKETFQCIKNASYSVAFVQVYHADDGGSSFDTNAKDNIHNALKAKIGVEIYVRPNMSVSAKPPAQQFDETKKSLMDKRISFGTVWLMVTTPMKWSVNTSANLEFINGFLNRARSAKHYVGIYTSWYDWQLITGSYTGIQNNGSVMLWYWSTLGIGSDAVSSRDFDDFRPFTDWWTPTVKQFGIEEELCGVTVNRETFVNGTTKSKSKYKINTIKNSMNERETIPTQIHRSDVHFQYNPRSKDKLFYESVKNADGKTQNVLSAVVGHNFRLRRSHR</sequence>
<dbReference type="InterPro" id="IPR017853">
    <property type="entry name" value="GH"/>
</dbReference>
<evidence type="ECO:0000313" key="4">
    <source>
        <dbReference type="EMBL" id="KAI1728878.1"/>
    </source>
</evidence>
<dbReference type="PROSITE" id="PS51904">
    <property type="entry name" value="GLYCOSYL_HYDROL_F25_2"/>
    <property type="match status" value="1"/>
</dbReference>
<feature type="signal peptide" evidence="3">
    <location>
        <begin position="1"/>
        <end position="30"/>
    </location>
</feature>
<dbReference type="GO" id="GO:0009253">
    <property type="term" value="P:peptidoglycan catabolic process"/>
    <property type="evidence" value="ECO:0007669"/>
    <property type="project" value="InterPro"/>
</dbReference>
<dbReference type="EMBL" id="JAKKPZ010000001">
    <property type="protein sequence ID" value="KAI1728878.1"/>
    <property type="molecule type" value="Genomic_DNA"/>
</dbReference>
<comment type="caution">
    <text evidence="4">The sequence shown here is derived from an EMBL/GenBank/DDBJ whole genome shotgun (WGS) entry which is preliminary data.</text>
</comment>
<keyword evidence="2 3" id="KW-0732">Signal</keyword>
<dbReference type="Gene3D" id="3.20.20.80">
    <property type="entry name" value="Glycosidases"/>
    <property type="match status" value="1"/>
</dbReference>
<comment type="similarity">
    <text evidence="1">Belongs to the glycosyl hydrolase 25 family.</text>
</comment>
<proteinExistence type="inferred from homology"/>
<feature type="chain" id="PRO_5042060680" evidence="3">
    <location>
        <begin position="31"/>
        <end position="321"/>
    </location>
</feature>
<dbReference type="AlphaFoldDB" id="A0AAD4NL08"/>
<accession>A0AAD4NL08</accession>
<dbReference type="InterPro" id="IPR002053">
    <property type="entry name" value="Glyco_hydro_25"/>
</dbReference>
<dbReference type="Proteomes" id="UP001201812">
    <property type="component" value="Unassembled WGS sequence"/>
</dbReference>
<dbReference type="InterPro" id="IPR051595">
    <property type="entry name" value="GH25_Enzymes"/>
</dbReference>
<dbReference type="PANTHER" id="PTHR23208">
    <property type="entry name" value="LYSOZYME PROTEIN"/>
    <property type="match status" value="1"/>
</dbReference>
<keyword evidence="5" id="KW-1185">Reference proteome</keyword>
<protein>
    <submittedName>
        <fullName evidence="4">Lysozyme-like protein 7</fullName>
    </submittedName>
</protein>
<organism evidence="4 5">
    <name type="scientific">Ditylenchus destructor</name>
    <dbReference type="NCBI Taxonomy" id="166010"/>
    <lineage>
        <taxon>Eukaryota</taxon>
        <taxon>Metazoa</taxon>
        <taxon>Ecdysozoa</taxon>
        <taxon>Nematoda</taxon>
        <taxon>Chromadorea</taxon>
        <taxon>Rhabditida</taxon>
        <taxon>Tylenchina</taxon>
        <taxon>Tylenchomorpha</taxon>
        <taxon>Sphaerularioidea</taxon>
        <taxon>Anguinidae</taxon>
        <taxon>Anguininae</taxon>
        <taxon>Ditylenchus</taxon>
    </lineage>
</organism>
<dbReference type="SUPFAM" id="SSF51445">
    <property type="entry name" value="(Trans)glycosidases"/>
    <property type="match status" value="1"/>
</dbReference>
<evidence type="ECO:0000256" key="1">
    <source>
        <dbReference type="ARBA" id="ARBA00010646"/>
    </source>
</evidence>
<dbReference type="GO" id="GO:0016998">
    <property type="term" value="P:cell wall macromolecule catabolic process"/>
    <property type="evidence" value="ECO:0007669"/>
    <property type="project" value="InterPro"/>
</dbReference>
<dbReference type="GO" id="GO:0003796">
    <property type="term" value="F:lysozyme activity"/>
    <property type="evidence" value="ECO:0007669"/>
    <property type="project" value="InterPro"/>
</dbReference>
<evidence type="ECO:0000256" key="3">
    <source>
        <dbReference type="SAM" id="SignalP"/>
    </source>
</evidence>
<dbReference type="GO" id="GO:0007165">
    <property type="term" value="P:signal transduction"/>
    <property type="evidence" value="ECO:0007669"/>
    <property type="project" value="TreeGrafter"/>
</dbReference>
<evidence type="ECO:0000256" key="2">
    <source>
        <dbReference type="ARBA" id="ARBA00022729"/>
    </source>
</evidence>
<name>A0AAD4NL08_9BILA</name>
<gene>
    <name evidence="4" type="ORF">DdX_01086</name>
</gene>